<organism evidence="2">
    <name type="scientific">Ixodes ricinus</name>
    <name type="common">Common tick</name>
    <name type="synonym">Acarus ricinus</name>
    <dbReference type="NCBI Taxonomy" id="34613"/>
    <lineage>
        <taxon>Eukaryota</taxon>
        <taxon>Metazoa</taxon>
        <taxon>Ecdysozoa</taxon>
        <taxon>Arthropoda</taxon>
        <taxon>Chelicerata</taxon>
        <taxon>Arachnida</taxon>
        <taxon>Acari</taxon>
        <taxon>Parasitiformes</taxon>
        <taxon>Ixodida</taxon>
        <taxon>Ixodoidea</taxon>
        <taxon>Ixodidae</taxon>
        <taxon>Ixodinae</taxon>
        <taxon>Ixodes</taxon>
    </lineage>
</organism>
<accession>A0A6B0TYJ8</accession>
<keyword evidence="1" id="KW-1133">Transmembrane helix</keyword>
<proteinExistence type="predicted"/>
<evidence type="ECO:0000256" key="1">
    <source>
        <dbReference type="SAM" id="Phobius"/>
    </source>
</evidence>
<keyword evidence="1" id="KW-0812">Transmembrane</keyword>
<reference evidence="2" key="1">
    <citation type="submission" date="2019-12" db="EMBL/GenBank/DDBJ databases">
        <title>An insight into the sialome of adult female Ixodes ricinus ticks feeding for 6 days.</title>
        <authorList>
            <person name="Perner J."/>
            <person name="Ribeiro J.M.C."/>
        </authorList>
    </citation>
    <scope>NUCLEOTIDE SEQUENCE</scope>
    <source>
        <strain evidence="2">Semi-engorged</strain>
        <tissue evidence="2">Salivary glands</tissue>
    </source>
</reference>
<protein>
    <submittedName>
        <fullName evidence="2">Putative secreted protein</fullName>
    </submittedName>
</protein>
<dbReference type="AlphaFoldDB" id="A0A6B0TYJ8"/>
<feature type="transmembrane region" description="Helical" evidence="1">
    <location>
        <begin position="6"/>
        <end position="24"/>
    </location>
</feature>
<name>A0A6B0TYJ8_IXORI</name>
<keyword evidence="1" id="KW-0472">Membrane</keyword>
<evidence type="ECO:0000313" key="2">
    <source>
        <dbReference type="EMBL" id="MXU85279.1"/>
    </source>
</evidence>
<sequence>MKLFLLIYTLVYLLKYLVLFVYTIKPHIYTTRSESFYSSRVLRTRAVPVVRTLIVHELETLKPRVTDFTSASLEYLVFEVELKAF</sequence>
<dbReference type="EMBL" id="GIFC01003196">
    <property type="protein sequence ID" value="MXU85279.1"/>
    <property type="molecule type" value="Transcribed_RNA"/>
</dbReference>